<protein>
    <submittedName>
        <fullName evidence="1">Uncharacterized protein</fullName>
    </submittedName>
</protein>
<name>A0AAW0J176_QUESU</name>
<comment type="caution">
    <text evidence="1">The sequence shown here is derived from an EMBL/GenBank/DDBJ whole genome shotgun (WGS) entry which is preliminary data.</text>
</comment>
<dbReference type="Proteomes" id="UP000237347">
    <property type="component" value="Unassembled WGS sequence"/>
</dbReference>
<reference evidence="1 2" key="1">
    <citation type="journal article" date="2018" name="Sci. Data">
        <title>The draft genome sequence of cork oak.</title>
        <authorList>
            <person name="Ramos A.M."/>
            <person name="Usie A."/>
            <person name="Barbosa P."/>
            <person name="Barros P.M."/>
            <person name="Capote T."/>
            <person name="Chaves I."/>
            <person name="Simoes F."/>
            <person name="Abreu I."/>
            <person name="Carrasquinho I."/>
            <person name="Faro C."/>
            <person name="Guimaraes J.B."/>
            <person name="Mendonca D."/>
            <person name="Nobrega F."/>
            <person name="Rodrigues L."/>
            <person name="Saibo N.J.M."/>
            <person name="Varela M.C."/>
            <person name="Egas C."/>
            <person name="Matos J."/>
            <person name="Miguel C.M."/>
            <person name="Oliveira M.M."/>
            <person name="Ricardo C.P."/>
            <person name="Goncalves S."/>
        </authorList>
    </citation>
    <scope>NUCLEOTIDE SEQUENCE [LARGE SCALE GENOMIC DNA]</scope>
    <source>
        <strain evidence="2">cv. HL8</strain>
    </source>
</reference>
<evidence type="ECO:0000313" key="1">
    <source>
        <dbReference type="EMBL" id="KAK7820086.1"/>
    </source>
</evidence>
<sequence>MKRVVEAQLKLRLKNQMMSCRMLGAQGSNWLGGRDGGGGGPLAELLFPFDEGGGHGGGGIEDGDFEDFGGVDMVVVVVVVEYKMEYLMILERFEMKKENTSHMGVEVEEVWVVVEAELLFKQLVVRGLILGP</sequence>
<keyword evidence="2" id="KW-1185">Reference proteome</keyword>
<accession>A0AAW0J176</accession>
<evidence type="ECO:0000313" key="2">
    <source>
        <dbReference type="Proteomes" id="UP000237347"/>
    </source>
</evidence>
<proteinExistence type="predicted"/>
<gene>
    <name evidence="1" type="ORF">CFP56_039251</name>
</gene>
<dbReference type="EMBL" id="PKMF04000754">
    <property type="protein sequence ID" value="KAK7820086.1"/>
    <property type="molecule type" value="Genomic_DNA"/>
</dbReference>
<organism evidence="1 2">
    <name type="scientific">Quercus suber</name>
    <name type="common">Cork oak</name>
    <dbReference type="NCBI Taxonomy" id="58331"/>
    <lineage>
        <taxon>Eukaryota</taxon>
        <taxon>Viridiplantae</taxon>
        <taxon>Streptophyta</taxon>
        <taxon>Embryophyta</taxon>
        <taxon>Tracheophyta</taxon>
        <taxon>Spermatophyta</taxon>
        <taxon>Magnoliopsida</taxon>
        <taxon>eudicotyledons</taxon>
        <taxon>Gunneridae</taxon>
        <taxon>Pentapetalae</taxon>
        <taxon>rosids</taxon>
        <taxon>fabids</taxon>
        <taxon>Fagales</taxon>
        <taxon>Fagaceae</taxon>
        <taxon>Quercus</taxon>
    </lineage>
</organism>
<dbReference type="AlphaFoldDB" id="A0AAW0J176"/>